<dbReference type="Proteomes" id="UP001604336">
    <property type="component" value="Unassembled WGS sequence"/>
</dbReference>
<sequence>MMQSCNPRARRSEVESKPPKFNAIMIYCSRLITTSEETRDRQSPIVLQHVDHHLMPALPKEHSFAQGPLPLELGHLAACSYHRTQLHSRASPTGTRPPCSLLLP</sequence>
<keyword evidence="2" id="KW-1185">Reference proteome</keyword>
<accession>A0ABD1VUN1</accession>
<dbReference type="EMBL" id="JBFOLK010000001">
    <property type="protein sequence ID" value="KAL2541037.1"/>
    <property type="molecule type" value="Genomic_DNA"/>
</dbReference>
<evidence type="ECO:0000313" key="2">
    <source>
        <dbReference type="Proteomes" id="UP001604336"/>
    </source>
</evidence>
<gene>
    <name evidence="1" type="ORF">Adt_02015</name>
</gene>
<reference evidence="2" key="1">
    <citation type="submission" date="2024-07" db="EMBL/GenBank/DDBJ databases">
        <title>Two chromosome-level genome assemblies of Korean endemic species Abeliophyllum distichum and Forsythia ovata (Oleaceae).</title>
        <authorList>
            <person name="Jang H."/>
        </authorList>
    </citation>
    <scope>NUCLEOTIDE SEQUENCE [LARGE SCALE GENOMIC DNA]</scope>
</reference>
<dbReference type="AlphaFoldDB" id="A0ABD1VUN1"/>
<comment type="caution">
    <text evidence="1">The sequence shown here is derived from an EMBL/GenBank/DDBJ whole genome shotgun (WGS) entry which is preliminary data.</text>
</comment>
<proteinExistence type="predicted"/>
<organism evidence="1 2">
    <name type="scientific">Abeliophyllum distichum</name>
    <dbReference type="NCBI Taxonomy" id="126358"/>
    <lineage>
        <taxon>Eukaryota</taxon>
        <taxon>Viridiplantae</taxon>
        <taxon>Streptophyta</taxon>
        <taxon>Embryophyta</taxon>
        <taxon>Tracheophyta</taxon>
        <taxon>Spermatophyta</taxon>
        <taxon>Magnoliopsida</taxon>
        <taxon>eudicotyledons</taxon>
        <taxon>Gunneridae</taxon>
        <taxon>Pentapetalae</taxon>
        <taxon>asterids</taxon>
        <taxon>lamiids</taxon>
        <taxon>Lamiales</taxon>
        <taxon>Oleaceae</taxon>
        <taxon>Forsythieae</taxon>
        <taxon>Abeliophyllum</taxon>
    </lineage>
</organism>
<evidence type="ECO:0000313" key="1">
    <source>
        <dbReference type="EMBL" id="KAL2541037.1"/>
    </source>
</evidence>
<protein>
    <submittedName>
        <fullName evidence="1">Uncharacterized protein</fullName>
    </submittedName>
</protein>
<name>A0ABD1VUN1_9LAMI</name>